<feature type="region of interest" description="Disordered" evidence="1">
    <location>
        <begin position="1"/>
        <end position="45"/>
    </location>
</feature>
<evidence type="ECO:0000313" key="2">
    <source>
        <dbReference type="EMBL" id="KAE9258117.1"/>
    </source>
</evidence>
<evidence type="ECO:0000256" key="1">
    <source>
        <dbReference type="SAM" id="MobiDB-lite"/>
    </source>
</evidence>
<feature type="compositionally biased region" description="Basic and acidic residues" evidence="1">
    <location>
        <begin position="1"/>
        <end position="10"/>
    </location>
</feature>
<feature type="compositionally biased region" description="Low complexity" evidence="1">
    <location>
        <begin position="75"/>
        <end position="102"/>
    </location>
</feature>
<reference evidence="2 3" key="1">
    <citation type="submission" date="2018-08" db="EMBL/GenBank/DDBJ databases">
        <title>Genomic investigation of the strawberry pathogen Phytophthora fragariae indicates pathogenicity is determined by transcriptional variation in three key races.</title>
        <authorList>
            <person name="Adams T.M."/>
            <person name="Armitage A.D."/>
            <person name="Sobczyk M.K."/>
            <person name="Bates H.J."/>
            <person name="Dunwell J.M."/>
            <person name="Nellist C.F."/>
            <person name="Harrison R.J."/>
        </authorList>
    </citation>
    <scope>NUCLEOTIDE SEQUENCE [LARGE SCALE GENOMIC DNA]</scope>
    <source>
        <strain evidence="2 3">BC-1</strain>
    </source>
</reference>
<sequence>MAGRDRRSDADGTLILQLRPTHEQEGLASTEESSESSIRSLKESEAQTTEVTLEAIWLKLAETKARCVGGGGARGCEQGSDSDGVSQQSAQVEVQAQQSAAVPALEEKKRELASEVSTLKTGRRASAMLNWRSS</sequence>
<comment type="caution">
    <text evidence="2">The sequence shown here is derived from an EMBL/GenBank/DDBJ whole genome shotgun (WGS) entry which is preliminary data.</text>
</comment>
<feature type="compositionally biased region" description="Low complexity" evidence="1">
    <location>
        <begin position="29"/>
        <end position="39"/>
    </location>
</feature>
<feature type="region of interest" description="Disordered" evidence="1">
    <location>
        <begin position="69"/>
        <end position="107"/>
    </location>
</feature>
<dbReference type="Proteomes" id="UP000440367">
    <property type="component" value="Unassembled WGS sequence"/>
</dbReference>
<accession>A0A6A4ALL0</accession>
<organism evidence="2 3">
    <name type="scientific">Phytophthora fragariae</name>
    <dbReference type="NCBI Taxonomy" id="53985"/>
    <lineage>
        <taxon>Eukaryota</taxon>
        <taxon>Sar</taxon>
        <taxon>Stramenopiles</taxon>
        <taxon>Oomycota</taxon>
        <taxon>Peronosporomycetes</taxon>
        <taxon>Peronosporales</taxon>
        <taxon>Peronosporaceae</taxon>
        <taxon>Phytophthora</taxon>
    </lineage>
</organism>
<proteinExistence type="predicted"/>
<protein>
    <submittedName>
        <fullName evidence="2">Uncharacterized protein</fullName>
    </submittedName>
</protein>
<dbReference type="EMBL" id="QXGD01000008">
    <property type="protein sequence ID" value="KAE9258117.1"/>
    <property type="molecule type" value="Genomic_DNA"/>
</dbReference>
<evidence type="ECO:0000313" key="3">
    <source>
        <dbReference type="Proteomes" id="UP000440367"/>
    </source>
</evidence>
<dbReference type="AlphaFoldDB" id="A0A6A4ALL0"/>
<name>A0A6A4ALL0_9STRA</name>
<gene>
    <name evidence="2" type="ORF">PF002_g410</name>
</gene>